<dbReference type="InterPro" id="IPR011057">
    <property type="entry name" value="Mss4-like_sf"/>
</dbReference>
<organism evidence="1">
    <name type="scientific">Aplanochytrium stocchinoi</name>
    <dbReference type="NCBI Taxonomy" id="215587"/>
    <lineage>
        <taxon>Eukaryota</taxon>
        <taxon>Sar</taxon>
        <taxon>Stramenopiles</taxon>
        <taxon>Bigyra</taxon>
        <taxon>Labyrinthulomycetes</taxon>
        <taxon>Thraustochytrida</taxon>
        <taxon>Thraustochytriidae</taxon>
        <taxon>Aplanochytrium</taxon>
    </lineage>
</organism>
<accession>A0A7S3PNV4</accession>
<gene>
    <name evidence="1" type="ORF">ASTO00021_LOCUS15592</name>
</gene>
<evidence type="ECO:0000313" key="1">
    <source>
        <dbReference type="EMBL" id="CAE0445581.1"/>
    </source>
</evidence>
<dbReference type="SUPFAM" id="SSF51316">
    <property type="entry name" value="Mss4-like"/>
    <property type="match status" value="1"/>
</dbReference>
<sequence length="269" mass="30683">MTVFGRKKSYSGPVVMGTEEIMKKKAHGTTEDPVQENLKWNVDRKKADKICCFNRHYAEHSGYFLRTDWLKEMKARDEAGAPTDYFDSVTGKLLFSGPKNRTFNEFLTESKKHGWPSFRDDEVNWDVVRVLPGGETVSIDGTHLGHNLPDSKGNRYCINLVCIAGYATTEAEFKREDTKGLQIYSLEKNSAGCTGMFWRPDPRPGQKSSGSGSNWPRDGAQLKGIVYEVQGEKWLECFEVMQKGKGWEKCQKGSWMPFKYSQYYLKPVV</sequence>
<protein>
    <submittedName>
        <fullName evidence="1">Uncharacterized protein</fullName>
    </submittedName>
</protein>
<reference evidence="1" key="1">
    <citation type="submission" date="2021-01" db="EMBL/GenBank/DDBJ databases">
        <authorList>
            <person name="Corre E."/>
            <person name="Pelletier E."/>
            <person name="Niang G."/>
            <person name="Scheremetjew M."/>
            <person name="Finn R."/>
            <person name="Kale V."/>
            <person name="Holt S."/>
            <person name="Cochrane G."/>
            <person name="Meng A."/>
            <person name="Brown T."/>
            <person name="Cohen L."/>
        </authorList>
    </citation>
    <scope>NUCLEOTIDE SEQUENCE</scope>
    <source>
        <strain evidence="1">GSBS06</strain>
    </source>
</reference>
<name>A0A7S3PNV4_9STRA</name>
<dbReference type="AlphaFoldDB" id="A0A7S3PNV4"/>
<dbReference type="EMBL" id="HBIN01020410">
    <property type="protein sequence ID" value="CAE0445581.1"/>
    <property type="molecule type" value="Transcribed_RNA"/>
</dbReference>
<proteinExistence type="predicted"/>